<feature type="binding site" evidence="2">
    <location>
        <position position="54"/>
    </location>
    <ligand>
        <name>Mg(2+)</name>
        <dbReference type="ChEBI" id="CHEBI:18420"/>
        <label>2</label>
    </ligand>
</feature>
<keyword evidence="2" id="KW-0067">ATP-binding</keyword>
<feature type="binding site" evidence="2">
    <location>
        <position position="82"/>
    </location>
    <ligand>
        <name>Mg(2+)</name>
        <dbReference type="ChEBI" id="CHEBI:18420"/>
        <label>4</label>
    </ligand>
</feature>
<comment type="pathway">
    <text evidence="2">Cofactor biosynthesis; thiamine diphosphate biosynthesis; thiamine diphosphate from thiamine phosphate: step 1/1.</text>
</comment>
<feature type="binding site" evidence="2">
    <location>
        <position position="207"/>
    </location>
    <ligand>
        <name>ATP</name>
        <dbReference type="ChEBI" id="CHEBI:30616"/>
    </ligand>
</feature>
<feature type="binding site" evidence="2">
    <location>
        <position position="208"/>
    </location>
    <ligand>
        <name>Mg(2+)</name>
        <dbReference type="ChEBI" id="CHEBI:18420"/>
        <label>5</label>
    </ligand>
</feature>
<keyword evidence="2" id="KW-0460">Magnesium</keyword>
<organism evidence="4 5">
    <name type="scientific">Oceaniferula marina</name>
    <dbReference type="NCBI Taxonomy" id="2748318"/>
    <lineage>
        <taxon>Bacteria</taxon>
        <taxon>Pseudomonadati</taxon>
        <taxon>Verrucomicrobiota</taxon>
        <taxon>Verrucomicrobiia</taxon>
        <taxon>Verrucomicrobiales</taxon>
        <taxon>Verrucomicrobiaceae</taxon>
        <taxon>Oceaniferula</taxon>
    </lineage>
</organism>
<comment type="catalytic activity">
    <reaction evidence="2">
        <text>thiamine phosphate + ATP = thiamine diphosphate + ADP</text>
        <dbReference type="Rhea" id="RHEA:15913"/>
        <dbReference type="ChEBI" id="CHEBI:30616"/>
        <dbReference type="ChEBI" id="CHEBI:37575"/>
        <dbReference type="ChEBI" id="CHEBI:58937"/>
        <dbReference type="ChEBI" id="CHEBI:456216"/>
        <dbReference type="EC" id="2.7.4.16"/>
    </reaction>
</comment>
<dbReference type="PIRSF" id="PIRSF005303">
    <property type="entry name" value="Thiam_monoph_kin"/>
    <property type="match status" value="1"/>
</dbReference>
<dbReference type="PANTHER" id="PTHR30270">
    <property type="entry name" value="THIAMINE-MONOPHOSPHATE KINASE"/>
    <property type="match status" value="1"/>
</dbReference>
<dbReference type="EMBL" id="JACBAZ010000001">
    <property type="protein sequence ID" value="NWK54436.1"/>
    <property type="molecule type" value="Genomic_DNA"/>
</dbReference>
<feature type="binding site" evidence="2">
    <location>
        <position position="36"/>
    </location>
    <ligand>
        <name>Mg(2+)</name>
        <dbReference type="ChEBI" id="CHEBI:18420"/>
        <label>4</label>
    </ligand>
</feature>
<dbReference type="SUPFAM" id="SSF55326">
    <property type="entry name" value="PurM N-terminal domain-like"/>
    <property type="match status" value="1"/>
</dbReference>
<keyword evidence="2 4" id="KW-0418">Kinase</keyword>
<reference evidence="4 5" key="1">
    <citation type="submission" date="2020-07" db="EMBL/GenBank/DDBJ databases">
        <title>Roseicoccus Jingziensis gen. nov., sp. nov., isolated from coastal seawater.</title>
        <authorList>
            <person name="Feng X."/>
        </authorList>
    </citation>
    <scope>NUCLEOTIDE SEQUENCE [LARGE SCALE GENOMIC DNA]</scope>
    <source>
        <strain evidence="4 5">N1E253</strain>
    </source>
</reference>
<dbReference type="GO" id="GO:0005524">
    <property type="term" value="F:ATP binding"/>
    <property type="evidence" value="ECO:0007669"/>
    <property type="project" value="UniProtKB-UniRule"/>
</dbReference>
<dbReference type="GO" id="GO:0009030">
    <property type="term" value="F:thiamine-phosphate kinase activity"/>
    <property type="evidence" value="ECO:0007669"/>
    <property type="project" value="UniProtKB-UniRule"/>
</dbReference>
<evidence type="ECO:0000313" key="4">
    <source>
        <dbReference type="EMBL" id="NWK54436.1"/>
    </source>
</evidence>
<dbReference type="InterPro" id="IPR006283">
    <property type="entry name" value="ThiL-like"/>
</dbReference>
<dbReference type="InterPro" id="IPR036921">
    <property type="entry name" value="PurM-like_N_sf"/>
</dbReference>
<keyword evidence="1 2" id="KW-0784">Thiamine biosynthesis</keyword>
<feature type="binding site" evidence="2">
    <location>
        <position position="53"/>
    </location>
    <ligand>
        <name>Mg(2+)</name>
        <dbReference type="ChEBI" id="CHEBI:18420"/>
        <label>1</label>
    </ligand>
</feature>
<feature type="binding site" evidence="2">
    <location>
        <position position="248"/>
    </location>
    <ligand>
        <name>substrate</name>
    </ligand>
</feature>
<feature type="binding site" evidence="2">
    <location>
        <position position="112"/>
    </location>
    <ligand>
        <name>ATP</name>
        <dbReference type="ChEBI" id="CHEBI:30616"/>
    </ligand>
</feature>
<dbReference type="UniPathway" id="UPA00060">
    <property type="reaction ID" value="UER00142"/>
</dbReference>
<dbReference type="HAMAP" id="MF_02128">
    <property type="entry name" value="TMP_kinase"/>
    <property type="match status" value="1"/>
</dbReference>
<sequence>MKRLADIGEDALIASLVEELGASEPSEGLVVGPGDDCAVIDVGDVERWQLLKTDAIVEGVHYAAATSGERVGWKAVARVVSDFAAMGGTPSQLLVTIAMPPNRELAYVQSIYRGLQRCARSFGAGICGGETTSVPDGGCAMISIAGTGWVQKDQLVLRSGGEAGDVVFVTGRLGGSIQGKHLDFTPRVEESAWLVEHFKPRAMMDLSDGLAQDLPRLAYASGLNYRLDHEMIPRTAGCSVDAALQDGEDFELLISMPSNKIAGLDSAWRERFPDLDLTAIGSLIPGKCSPLAGGWEHFRSESSEEPGASPRG</sequence>
<dbReference type="RefSeq" id="WP_178930965.1">
    <property type="nucleotide sequence ID" value="NZ_JACBAZ010000001.1"/>
</dbReference>
<evidence type="ECO:0000259" key="3">
    <source>
        <dbReference type="Pfam" id="PF00586"/>
    </source>
</evidence>
<feature type="binding site" evidence="2">
    <location>
        <position position="54"/>
    </location>
    <ligand>
        <name>Mg(2+)</name>
        <dbReference type="ChEBI" id="CHEBI:18420"/>
        <label>1</label>
    </ligand>
</feature>
<dbReference type="InterPro" id="IPR036676">
    <property type="entry name" value="PurM-like_C_sf"/>
</dbReference>
<dbReference type="AlphaFoldDB" id="A0A851GAK7"/>
<evidence type="ECO:0000256" key="2">
    <source>
        <dbReference type="HAMAP-Rule" id="MF_02128"/>
    </source>
</evidence>
<comment type="function">
    <text evidence="2">Catalyzes the ATP-dependent phosphorylation of thiamine-monophosphate (TMP) to form thiamine-pyrophosphate (TPP), the active form of vitamin B1.</text>
</comment>
<dbReference type="Proteomes" id="UP000557872">
    <property type="component" value="Unassembled WGS sequence"/>
</dbReference>
<feature type="binding site" evidence="2">
    <location>
        <position position="295"/>
    </location>
    <ligand>
        <name>substrate</name>
    </ligand>
</feature>
<name>A0A851GAK7_9BACT</name>
<keyword evidence="5" id="KW-1185">Reference proteome</keyword>
<dbReference type="SUPFAM" id="SSF56042">
    <property type="entry name" value="PurM C-terminal domain-like"/>
    <property type="match status" value="1"/>
</dbReference>
<keyword evidence="2" id="KW-0479">Metal-binding</keyword>
<comment type="caution">
    <text evidence="2">Lacks conserved residue(s) required for the propagation of feature annotation.</text>
</comment>
<feature type="binding site" evidence="2">
    <location>
        <position position="82"/>
    </location>
    <ligand>
        <name>Mg(2+)</name>
        <dbReference type="ChEBI" id="CHEBI:18420"/>
        <label>2</label>
    </ligand>
</feature>
<feature type="domain" description="PurM-like N-terminal" evidence="3">
    <location>
        <begin position="34"/>
        <end position="150"/>
    </location>
</feature>
<dbReference type="CDD" id="cd02194">
    <property type="entry name" value="ThiL"/>
    <property type="match status" value="1"/>
</dbReference>
<feature type="binding site" evidence="2">
    <location>
        <position position="82"/>
    </location>
    <ligand>
        <name>Mg(2+)</name>
        <dbReference type="ChEBI" id="CHEBI:18420"/>
        <label>3</label>
    </ligand>
</feature>
<dbReference type="InterPro" id="IPR016188">
    <property type="entry name" value="PurM-like_N"/>
</dbReference>
<comment type="caution">
    <text evidence="4">The sequence shown here is derived from an EMBL/GenBank/DDBJ whole genome shotgun (WGS) entry which is preliminary data.</text>
</comment>
<dbReference type="EC" id="2.7.4.16" evidence="2"/>
<feature type="binding site" evidence="2">
    <location>
        <position position="36"/>
    </location>
    <ligand>
        <name>Mg(2+)</name>
        <dbReference type="ChEBI" id="CHEBI:18420"/>
        <label>3</label>
    </ligand>
</feature>
<gene>
    <name evidence="2" type="primary">thiL</name>
    <name evidence="4" type="ORF">HW115_02355</name>
</gene>
<dbReference type="Pfam" id="PF00586">
    <property type="entry name" value="AIRS"/>
    <property type="match status" value="1"/>
</dbReference>
<dbReference type="PANTHER" id="PTHR30270:SF0">
    <property type="entry name" value="THIAMINE-MONOPHOSPHATE KINASE"/>
    <property type="match status" value="1"/>
</dbReference>
<feature type="binding site" evidence="2">
    <location>
        <position position="158"/>
    </location>
    <ligand>
        <name>ATP</name>
        <dbReference type="ChEBI" id="CHEBI:30616"/>
    </ligand>
</feature>
<keyword evidence="2" id="KW-0808">Transferase</keyword>
<dbReference type="Gene3D" id="3.30.1330.10">
    <property type="entry name" value="PurM-like, N-terminal domain"/>
    <property type="match status" value="1"/>
</dbReference>
<dbReference type="Gene3D" id="3.90.650.10">
    <property type="entry name" value="PurM-like C-terminal domain"/>
    <property type="match status" value="1"/>
</dbReference>
<protein>
    <recommendedName>
        <fullName evidence="2">Thiamine-monophosphate kinase</fullName>
        <shortName evidence="2">TMP kinase</shortName>
        <shortName evidence="2">Thiamine-phosphate kinase</shortName>
        <ecNumber evidence="2">2.7.4.16</ecNumber>
    </recommendedName>
</protein>
<comment type="similarity">
    <text evidence="2">Belongs to the thiamine-monophosphate kinase family.</text>
</comment>
<accession>A0A851GAK7</accession>
<evidence type="ECO:0000313" key="5">
    <source>
        <dbReference type="Proteomes" id="UP000557872"/>
    </source>
</evidence>
<comment type="miscellaneous">
    <text evidence="2">Reaction mechanism of ThiL seems to utilize a direct, inline transfer of the gamma-phosphate of ATP to TMP rather than a phosphorylated enzyme intermediate.</text>
</comment>
<feature type="binding site" evidence="2">
    <location>
        <position position="61"/>
    </location>
    <ligand>
        <name>substrate</name>
    </ligand>
</feature>
<keyword evidence="2" id="KW-0547">Nucleotide-binding</keyword>
<dbReference type="GO" id="GO:0009229">
    <property type="term" value="P:thiamine diphosphate biosynthetic process"/>
    <property type="evidence" value="ECO:0007669"/>
    <property type="project" value="UniProtKB-UniRule"/>
</dbReference>
<proteinExistence type="inferred from homology"/>
<evidence type="ECO:0000256" key="1">
    <source>
        <dbReference type="ARBA" id="ARBA00022977"/>
    </source>
</evidence>
<dbReference type="GO" id="GO:0000287">
    <property type="term" value="F:magnesium ion binding"/>
    <property type="evidence" value="ECO:0007669"/>
    <property type="project" value="UniProtKB-UniRule"/>
</dbReference>
<feature type="binding site" evidence="2">
    <location>
        <position position="205"/>
    </location>
    <ligand>
        <name>Mg(2+)</name>
        <dbReference type="ChEBI" id="CHEBI:18420"/>
        <label>3</label>
    </ligand>
</feature>
<dbReference type="GO" id="GO:0009228">
    <property type="term" value="P:thiamine biosynthetic process"/>
    <property type="evidence" value="ECO:0007669"/>
    <property type="project" value="UniProtKB-KW"/>
</dbReference>